<name>A0ABX1CU64_9SPHN</name>
<dbReference type="RefSeq" id="WP_168136053.1">
    <property type="nucleotide sequence ID" value="NZ_JAAVJH010000019.1"/>
</dbReference>
<dbReference type="Proteomes" id="UP000732399">
    <property type="component" value="Unassembled WGS sequence"/>
</dbReference>
<evidence type="ECO:0000313" key="2">
    <source>
        <dbReference type="Proteomes" id="UP000732399"/>
    </source>
</evidence>
<organism evidence="1 2">
    <name type="scientific">Sphingomonas corticis</name>
    <dbReference type="NCBI Taxonomy" id="2722791"/>
    <lineage>
        <taxon>Bacteria</taxon>
        <taxon>Pseudomonadati</taxon>
        <taxon>Pseudomonadota</taxon>
        <taxon>Alphaproteobacteria</taxon>
        <taxon>Sphingomonadales</taxon>
        <taxon>Sphingomonadaceae</taxon>
        <taxon>Sphingomonas</taxon>
    </lineage>
</organism>
<reference evidence="1 2" key="1">
    <citation type="submission" date="2020-03" db="EMBL/GenBank/DDBJ databases">
        <authorList>
            <person name="Wang L."/>
            <person name="He N."/>
            <person name="Li Y."/>
            <person name="Fang Y."/>
            <person name="Zhang F."/>
        </authorList>
    </citation>
    <scope>NUCLEOTIDE SEQUENCE [LARGE SCALE GENOMIC DNA]</scope>
    <source>
        <strain evidence="1 2">36D10-4-7</strain>
    </source>
</reference>
<dbReference type="EMBL" id="JAAVJH010000019">
    <property type="protein sequence ID" value="NJR80498.1"/>
    <property type="molecule type" value="Genomic_DNA"/>
</dbReference>
<comment type="caution">
    <text evidence="1">The sequence shown here is derived from an EMBL/GenBank/DDBJ whole genome shotgun (WGS) entry which is preliminary data.</text>
</comment>
<gene>
    <name evidence="1" type="ORF">HBH26_18120</name>
</gene>
<accession>A0ABX1CU64</accession>
<keyword evidence="2" id="KW-1185">Reference proteome</keyword>
<protein>
    <recommendedName>
        <fullName evidence="3">Secreted protein</fullName>
    </recommendedName>
</protein>
<evidence type="ECO:0000313" key="1">
    <source>
        <dbReference type="EMBL" id="NJR80498.1"/>
    </source>
</evidence>
<evidence type="ECO:0008006" key="3">
    <source>
        <dbReference type="Google" id="ProtNLM"/>
    </source>
</evidence>
<proteinExistence type="predicted"/>
<sequence>MFLLLLLQVSAGVGIGFDLARARPSAPPPCAPVGNGEVVVCGSRADRHRLPLPRETSAADGTREAGGLAAITPAGRCGIFAGERRCAKREALAHGYGGGRDPLTVAIGAVAAIVDPDR</sequence>